<keyword evidence="3" id="KW-1185">Reference proteome</keyword>
<reference evidence="2 3" key="1">
    <citation type="submission" date="2019-12" db="EMBL/GenBank/DDBJ databases">
        <title>The whole genome sequencing of a strain isolated from a Mars analog, Dalangtan Playa.</title>
        <authorList>
            <person name="Huang T."/>
        </authorList>
    </citation>
    <scope>NUCLEOTIDE SEQUENCE [LARGE SCALE GENOMIC DNA]</scope>
    <source>
        <strain evidence="2 3">DP4-553-S</strain>
    </source>
</reference>
<evidence type="ECO:0000313" key="3">
    <source>
        <dbReference type="Proteomes" id="UP000665043"/>
    </source>
</evidence>
<name>A0ABX7VNW4_9BACI</name>
<organism evidence="2 3">
    <name type="scientific">Sediminibacillus dalangtanensis</name>
    <dbReference type="NCBI Taxonomy" id="2729421"/>
    <lineage>
        <taxon>Bacteria</taxon>
        <taxon>Bacillati</taxon>
        <taxon>Bacillota</taxon>
        <taxon>Bacilli</taxon>
        <taxon>Bacillales</taxon>
        <taxon>Bacillaceae</taxon>
        <taxon>Sediminibacillus</taxon>
    </lineage>
</organism>
<evidence type="ECO:0000256" key="1">
    <source>
        <dbReference type="SAM" id="MobiDB-lite"/>
    </source>
</evidence>
<dbReference type="Proteomes" id="UP000665043">
    <property type="component" value="Chromosome"/>
</dbReference>
<protein>
    <submittedName>
        <fullName evidence="2">Uncharacterized protein</fullName>
    </submittedName>
</protein>
<evidence type="ECO:0000313" key="2">
    <source>
        <dbReference type="EMBL" id="QTM98552.1"/>
    </source>
</evidence>
<accession>A0ABX7VNW4</accession>
<gene>
    <name evidence="2" type="ORF">ERJ70_04110</name>
</gene>
<dbReference type="EMBL" id="CP046956">
    <property type="protein sequence ID" value="QTM98552.1"/>
    <property type="molecule type" value="Genomic_DNA"/>
</dbReference>
<feature type="region of interest" description="Disordered" evidence="1">
    <location>
        <begin position="27"/>
        <end position="46"/>
    </location>
</feature>
<proteinExistence type="predicted"/>
<sequence length="69" mass="8090">MNNTKRLLILFVFVLFVIAIGVQMRNNEQEDNEQAPETQETKTDMINKLPHTVQVEDRDKKAETIAYRL</sequence>
<dbReference type="RefSeq" id="WP_209367364.1">
    <property type="nucleotide sequence ID" value="NZ_CP046956.1"/>
</dbReference>